<proteinExistence type="predicted"/>
<accession>A0A6M3LNB0</accession>
<dbReference type="EMBL" id="MT143282">
    <property type="protein sequence ID" value="QJA95062.1"/>
    <property type="molecule type" value="Genomic_DNA"/>
</dbReference>
<dbReference type="AlphaFoldDB" id="A0A6M3LNB0"/>
<protein>
    <submittedName>
        <fullName evidence="1">Uncharacterized protein</fullName>
    </submittedName>
</protein>
<name>A0A6M3LNB0_9ZZZZ</name>
<evidence type="ECO:0000313" key="1">
    <source>
        <dbReference type="EMBL" id="QJA95062.1"/>
    </source>
</evidence>
<reference evidence="1" key="1">
    <citation type="submission" date="2020-03" db="EMBL/GenBank/DDBJ databases">
        <title>The deep terrestrial virosphere.</title>
        <authorList>
            <person name="Holmfeldt K."/>
            <person name="Nilsson E."/>
            <person name="Simone D."/>
            <person name="Lopez-Fernandez M."/>
            <person name="Wu X."/>
            <person name="de Brujin I."/>
            <person name="Lundin D."/>
            <person name="Andersson A."/>
            <person name="Bertilsson S."/>
            <person name="Dopson M."/>
        </authorList>
    </citation>
    <scope>NUCLEOTIDE SEQUENCE</scope>
    <source>
        <strain evidence="1">MM415B03670</strain>
    </source>
</reference>
<sequence>MLKRLANWLYYRYGDVDVAEMTRLQLMGHIDRKKFGDMSNAEKMETKNQCVDLMSNPALKYVIDEYIGDVKDHILYESNTEQQVLLGRFSLNGASAVFERIEEYSRWKPEKQDTFNKFETI</sequence>
<organism evidence="1">
    <name type="scientific">viral metagenome</name>
    <dbReference type="NCBI Taxonomy" id="1070528"/>
    <lineage>
        <taxon>unclassified sequences</taxon>
        <taxon>metagenomes</taxon>
        <taxon>organismal metagenomes</taxon>
    </lineage>
</organism>
<gene>
    <name evidence="1" type="ORF">MM415B03670_0010</name>
</gene>